<keyword evidence="3" id="KW-1003">Cell membrane</keyword>
<keyword evidence="2 7" id="KW-0813">Transport</keyword>
<evidence type="ECO:0000313" key="9">
    <source>
        <dbReference type="EMBL" id="RED51176.1"/>
    </source>
</evidence>
<comment type="subcellular location">
    <subcellularLocation>
        <location evidence="1 7">Cell membrane</location>
        <topology evidence="1 7">Multi-pass membrane protein</topology>
    </subcellularLocation>
</comment>
<feature type="transmembrane region" description="Helical" evidence="7">
    <location>
        <begin position="170"/>
        <end position="189"/>
    </location>
</feature>
<dbReference type="InterPro" id="IPR050809">
    <property type="entry name" value="UgpAE/MalFG_permease"/>
</dbReference>
<evidence type="ECO:0000256" key="4">
    <source>
        <dbReference type="ARBA" id="ARBA00022692"/>
    </source>
</evidence>
<feature type="domain" description="ABC transmembrane type-1" evidence="8">
    <location>
        <begin position="69"/>
        <end position="283"/>
    </location>
</feature>
<evidence type="ECO:0000313" key="10">
    <source>
        <dbReference type="Proteomes" id="UP000256869"/>
    </source>
</evidence>
<comment type="caution">
    <text evidence="9">The sequence shown here is derived from an EMBL/GenBank/DDBJ whole genome shotgun (WGS) entry which is preliminary data.</text>
</comment>
<organism evidence="9 10">
    <name type="scientific">Cohnella lupini</name>
    <dbReference type="NCBI Taxonomy" id="1294267"/>
    <lineage>
        <taxon>Bacteria</taxon>
        <taxon>Bacillati</taxon>
        <taxon>Bacillota</taxon>
        <taxon>Bacilli</taxon>
        <taxon>Bacillales</taxon>
        <taxon>Paenibacillaceae</taxon>
        <taxon>Cohnella</taxon>
    </lineage>
</organism>
<feature type="transmembrane region" description="Helical" evidence="7">
    <location>
        <begin position="262"/>
        <end position="282"/>
    </location>
</feature>
<protein>
    <submittedName>
        <fullName evidence="9">Putative aldouronate transport system permease protein</fullName>
    </submittedName>
</protein>
<name>A0A3D9HQI0_9BACL</name>
<evidence type="ECO:0000256" key="1">
    <source>
        <dbReference type="ARBA" id="ARBA00004651"/>
    </source>
</evidence>
<evidence type="ECO:0000256" key="5">
    <source>
        <dbReference type="ARBA" id="ARBA00022989"/>
    </source>
</evidence>
<dbReference type="Gene3D" id="1.10.3720.10">
    <property type="entry name" value="MetI-like"/>
    <property type="match status" value="1"/>
</dbReference>
<keyword evidence="10" id="KW-1185">Reference proteome</keyword>
<sequence length="292" mass="33477">MELKSIKKHYMLYIMMVPIVGYFLLFAYYPLAKGLQISLQDYKLMGDRPYIGLTNYETVLHDPFFWQSLRNTVFIGIGILLFGFFAPLVVALSLNEVFKSWFKKMAQLVLYIPHLLSWVVVGGMWIFFLSPDSGLVNLLLKEIGIAPIHFMADEAWGRWVMIGSATWKDMGYNCILFLAGIVSINPSLYEAARMDGASRWQQARYVTIPQLMNTMKVIFLLNTLGIFRIFDQIFVMSNTAIANKVDVLMMYTFSKGILEIRIGQAAAASFFVIVFTLLLTLMTRKLTRFDEV</sequence>
<feature type="transmembrane region" description="Helical" evidence="7">
    <location>
        <begin position="217"/>
        <end position="242"/>
    </location>
</feature>
<dbReference type="Proteomes" id="UP000256869">
    <property type="component" value="Unassembled WGS sequence"/>
</dbReference>
<dbReference type="InterPro" id="IPR000515">
    <property type="entry name" value="MetI-like"/>
</dbReference>
<dbReference type="EMBL" id="QRDY01000044">
    <property type="protein sequence ID" value="RED51176.1"/>
    <property type="molecule type" value="Genomic_DNA"/>
</dbReference>
<evidence type="ECO:0000259" key="8">
    <source>
        <dbReference type="PROSITE" id="PS50928"/>
    </source>
</evidence>
<accession>A0A3D9HQI0</accession>
<dbReference type="CDD" id="cd06261">
    <property type="entry name" value="TM_PBP2"/>
    <property type="match status" value="1"/>
</dbReference>
<dbReference type="PROSITE" id="PS50928">
    <property type="entry name" value="ABC_TM1"/>
    <property type="match status" value="1"/>
</dbReference>
<dbReference type="Pfam" id="PF00528">
    <property type="entry name" value="BPD_transp_1"/>
    <property type="match status" value="1"/>
</dbReference>
<evidence type="ECO:0000256" key="3">
    <source>
        <dbReference type="ARBA" id="ARBA00022475"/>
    </source>
</evidence>
<reference evidence="9 10" key="1">
    <citation type="submission" date="2018-07" db="EMBL/GenBank/DDBJ databases">
        <title>Genomic Encyclopedia of Type Strains, Phase III (KMG-III): the genomes of soil and plant-associated and newly described type strains.</title>
        <authorList>
            <person name="Whitman W."/>
        </authorList>
    </citation>
    <scope>NUCLEOTIDE SEQUENCE [LARGE SCALE GENOMIC DNA]</scope>
    <source>
        <strain evidence="9 10">CECT 8236</strain>
    </source>
</reference>
<dbReference type="PANTHER" id="PTHR43227:SF11">
    <property type="entry name" value="BLL4140 PROTEIN"/>
    <property type="match status" value="1"/>
</dbReference>
<keyword evidence="5 7" id="KW-1133">Transmembrane helix</keyword>
<feature type="transmembrane region" description="Helical" evidence="7">
    <location>
        <begin position="106"/>
        <end position="128"/>
    </location>
</feature>
<evidence type="ECO:0000256" key="6">
    <source>
        <dbReference type="ARBA" id="ARBA00023136"/>
    </source>
</evidence>
<dbReference type="SUPFAM" id="SSF161098">
    <property type="entry name" value="MetI-like"/>
    <property type="match status" value="1"/>
</dbReference>
<gene>
    <name evidence="9" type="ORF">DFP95_1449</name>
</gene>
<evidence type="ECO:0000256" key="2">
    <source>
        <dbReference type="ARBA" id="ARBA00022448"/>
    </source>
</evidence>
<proteinExistence type="inferred from homology"/>
<dbReference type="AlphaFoldDB" id="A0A3D9HQI0"/>
<keyword evidence="4 7" id="KW-0812">Transmembrane</keyword>
<comment type="similarity">
    <text evidence="7">Belongs to the binding-protein-dependent transport system permease family.</text>
</comment>
<dbReference type="GO" id="GO:0055085">
    <property type="term" value="P:transmembrane transport"/>
    <property type="evidence" value="ECO:0007669"/>
    <property type="project" value="InterPro"/>
</dbReference>
<dbReference type="GO" id="GO:0005886">
    <property type="term" value="C:plasma membrane"/>
    <property type="evidence" value="ECO:0007669"/>
    <property type="project" value="UniProtKB-SubCell"/>
</dbReference>
<dbReference type="InterPro" id="IPR035906">
    <property type="entry name" value="MetI-like_sf"/>
</dbReference>
<feature type="transmembrane region" description="Helical" evidence="7">
    <location>
        <begin position="12"/>
        <end position="31"/>
    </location>
</feature>
<keyword evidence="6 7" id="KW-0472">Membrane</keyword>
<dbReference type="RefSeq" id="WP_245988038.1">
    <property type="nucleotide sequence ID" value="NZ_QRDY01000044.1"/>
</dbReference>
<dbReference type="PANTHER" id="PTHR43227">
    <property type="entry name" value="BLL4140 PROTEIN"/>
    <property type="match status" value="1"/>
</dbReference>
<evidence type="ECO:0000256" key="7">
    <source>
        <dbReference type="RuleBase" id="RU363032"/>
    </source>
</evidence>
<feature type="transmembrane region" description="Helical" evidence="7">
    <location>
        <begin position="73"/>
        <end position="94"/>
    </location>
</feature>